<dbReference type="Pfam" id="PF00307">
    <property type="entry name" value="CH"/>
    <property type="match status" value="1"/>
</dbReference>
<reference evidence="4" key="1">
    <citation type="submission" date="2012-12" db="EMBL/GenBank/DDBJ databases">
        <authorList>
            <person name="Hellsten U."/>
            <person name="Grimwood J."/>
            <person name="Chapman J.A."/>
            <person name="Shapiro H."/>
            <person name="Aerts A."/>
            <person name="Otillar R.P."/>
            <person name="Terry A.Y."/>
            <person name="Boore J.L."/>
            <person name="Simakov O."/>
            <person name="Marletaz F."/>
            <person name="Cho S.-J."/>
            <person name="Edsinger-Gonzales E."/>
            <person name="Havlak P."/>
            <person name="Kuo D.-H."/>
            <person name="Larsson T."/>
            <person name="Lv J."/>
            <person name="Arendt D."/>
            <person name="Savage R."/>
            <person name="Osoegawa K."/>
            <person name="de Jong P."/>
            <person name="Lindberg D.R."/>
            <person name="Seaver E.C."/>
            <person name="Weisblat D.A."/>
            <person name="Putnam N.H."/>
            <person name="Grigoriev I.V."/>
            <person name="Rokhsar D.S."/>
        </authorList>
    </citation>
    <scope>NUCLEOTIDE SEQUENCE</scope>
</reference>
<evidence type="ECO:0000259" key="1">
    <source>
        <dbReference type="PROSITE" id="PS50021"/>
    </source>
</evidence>
<evidence type="ECO:0000313" key="2">
    <source>
        <dbReference type="EMBL" id="ESO09876.1"/>
    </source>
</evidence>
<dbReference type="EMBL" id="KB095905">
    <property type="protein sequence ID" value="ESO09876.1"/>
    <property type="molecule type" value="Genomic_DNA"/>
</dbReference>
<protein>
    <recommendedName>
        <fullName evidence="1">Calponin-homology (CH) domain-containing protein</fullName>
    </recommendedName>
</protein>
<reference evidence="3" key="3">
    <citation type="submission" date="2015-06" db="UniProtKB">
        <authorList>
            <consortium name="EnsemblMetazoa"/>
        </authorList>
    </citation>
    <scope>IDENTIFICATION</scope>
</reference>
<accession>T1G188</accession>
<dbReference type="RefSeq" id="XP_009011690.1">
    <property type="nucleotide sequence ID" value="XM_009013442.1"/>
</dbReference>
<dbReference type="SUPFAM" id="SSF47576">
    <property type="entry name" value="Calponin-homology domain, CH-domain"/>
    <property type="match status" value="1"/>
</dbReference>
<feature type="domain" description="Calponin-homology (CH)" evidence="1">
    <location>
        <begin position="1"/>
        <end position="49"/>
    </location>
</feature>
<dbReference type="EMBL" id="AMQM01002831">
    <property type="status" value="NOT_ANNOTATED_CDS"/>
    <property type="molecule type" value="Genomic_DNA"/>
</dbReference>
<sequence>QRQCSEYITWINCQLKKRSDTKLVEDLTKDLCDGIVFAQLIRIVGRQKN</sequence>
<dbReference type="GeneID" id="20214836"/>
<dbReference type="PROSITE" id="PS50021">
    <property type="entry name" value="CH"/>
    <property type="match status" value="1"/>
</dbReference>
<dbReference type="OrthoDB" id="2161974at2759"/>
<dbReference type="HOGENOM" id="CLU_3147438_0_0_1"/>
<dbReference type="Gene3D" id="1.10.418.10">
    <property type="entry name" value="Calponin-like domain"/>
    <property type="match status" value="1"/>
</dbReference>
<dbReference type="KEGG" id="hro:HELRODRAFT_73018"/>
<dbReference type="InParanoid" id="T1G188"/>
<gene>
    <name evidence="3" type="primary">20214836</name>
    <name evidence="2" type="ORF">HELRODRAFT_73018</name>
</gene>
<dbReference type="AlphaFoldDB" id="T1G188"/>
<reference evidence="2 4" key="2">
    <citation type="journal article" date="2013" name="Nature">
        <title>Insights into bilaterian evolution from three spiralian genomes.</title>
        <authorList>
            <person name="Simakov O."/>
            <person name="Marletaz F."/>
            <person name="Cho S.J."/>
            <person name="Edsinger-Gonzales E."/>
            <person name="Havlak P."/>
            <person name="Hellsten U."/>
            <person name="Kuo D.H."/>
            <person name="Larsson T."/>
            <person name="Lv J."/>
            <person name="Arendt D."/>
            <person name="Savage R."/>
            <person name="Osoegawa K."/>
            <person name="de Jong P."/>
            <person name="Grimwood J."/>
            <person name="Chapman J.A."/>
            <person name="Shapiro H."/>
            <person name="Aerts A."/>
            <person name="Otillar R.P."/>
            <person name="Terry A.Y."/>
            <person name="Boore J.L."/>
            <person name="Grigoriev I.V."/>
            <person name="Lindberg D.R."/>
            <person name="Seaver E.C."/>
            <person name="Weisblat D.A."/>
            <person name="Putnam N.H."/>
            <person name="Rokhsar D.S."/>
        </authorList>
    </citation>
    <scope>NUCLEOTIDE SEQUENCE</scope>
</reference>
<name>T1G188_HELRO</name>
<evidence type="ECO:0000313" key="3">
    <source>
        <dbReference type="EnsemblMetazoa" id="HelroP73018"/>
    </source>
</evidence>
<keyword evidence="4" id="KW-1185">Reference proteome</keyword>
<proteinExistence type="predicted"/>
<dbReference type="InterPro" id="IPR036872">
    <property type="entry name" value="CH_dom_sf"/>
</dbReference>
<dbReference type="CTD" id="20214836"/>
<dbReference type="InterPro" id="IPR001715">
    <property type="entry name" value="CH_dom"/>
</dbReference>
<dbReference type="EnsemblMetazoa" id="HelroT73018">
    <property type="protein sequence ID" value="HelroP73018"/>
    <property type="gene ID" value="HelroG73018"/>
</dbReference>
<dbReference type="Proteomes" id="UP000015101">
    <property type="component" value="Unassembled WGS sequence"/>
</dbReference>
<organism evidence="3 4">
    <name type="scientific">Helobdella robusta</name>
    <name type="common">Californian leech</name>
    <dbReference type="NCBI Taxonomy" id="6412"/>
    <lineage>
        <taxon>Eukaryota</taxon>
        <taxon>Metazoa</taxon>
        <taxon>Spiralia</taxon>
        <taxon>Lophotrochozoa</taxon>
        <taxon>Annelida</taxon>
        <taxon>Clitellata</taxon>
        <taxon>Hirudinea</taxon>
        <taxon>Rhynchobdellida</taxon>
        <taxon>Glossiphoniidae</taxon>
        <taxon>Helobdella</taxon>
    </lineage>
</organism>
<evidence type="ECO:0000313" key="4">
    <source>
        <dbReference type="Proteomes" id="UP000015101"/>
    </source>
</evidence>